<dbReference type="Proteomes" id="UP001054837">
    <property type="component" value="Unassembled WGS sequence"/>
</dbReference>
<evidence type="ECO:0000313" key="2">
    <source>
        <dbReference type="Proteomes" id="UP001054837"/>
    </source>
</evidence>
<organism evidence="1 2">
    <name type="scientific">Caerostris darwini</name>
    <dbReference type="NCBI Taxonomy" id="1538125"/>
    <lineage>
        <taxon>Eukaryota</taxon>
        <taxon>Metazoa</taxon>
        <taxon>Ecdysozoa</taxon>
        <taxon>Arthropoda</taxon>
        <taxon>Chelicerata</taxon>
        <taxon>Arachnida</taxon>
        <taxon>Araneae</taxon>
        <taxon>Araneomorphae</taxon>
        <taxon>Entelegynae</taxon>
        <taxon>Araneoidea</taxon>
        <taxon>Araneidae</taxon>
        <taxon>Caerostris</taxon>
    </lineage>
</organism>
<proteinExistence type="predicted"/>
<gene>
    <name evidence="1" type="ORF">CDAR_596881</name>
</gene>
<accession>A0AAV4WFB0</accession>
<evidence type="ECO:0000313" key="1">
    <source>
        <dbReference type="EMBL" id="GIY80509.1"/>
    </source>
</evidence>
<name>A0AAV4WFB0_9ARAC</name>
<sequence>MSHINNTGAETKDNKEIDKKTKEKKKLFESNPRVILPVSPCLKKNIVFCVHFCHKTMQVNRNRYLSYYRLTSPGRSEIQNTLRSLERGIILPNGSQRIRRLLEFPAVYLFYTMEFSDSILVFVLEYRINWRHEF</sequence>
<dbReference type="EMBL" id="BPLQ01014509">
    <property type="protein sequence ID" value="GIY80509.1"/>
    <property type="molecule type" value="Genomic_DNA"/>
</dbReference>
<keyword evidence="2" id="KW-1185">Reference proteome</keyword>
<dbReference type="AlphaFoldDB" id="A0AAV4WFB0"/>
<comment type="caution">
    <text evidence="1">The sequence shown here is derived from an EMBL/GenBank/DDBJ whole genome shotgun (WGS) entry which is preliminary data.</text>
</comment>
<reference evidence="1 2" key="1">
    <citation type="submission" date="2021-06" db="EMBL/GenBank/DDBJ databases">
        <title>Caerostris darwini draft genome.</title>
        <authorList>
            <person name="Kono N."/>
            <person name="Arakawa K."/>
        </authorList>
    </citation>
    <scope>NUCLEOTIDE SEQUENCE [LARGE SCALE GENOMIC DNA]</scope>
</reference>
<protein>
    <submittedName>
        <fullName evidence="1">Uncharacterized protein</fullName>
    </submittedName>
</protein>